<dbReference type="SMART" id="SM00615">
    <property type="entry name" value="EPH_lbd"/>
    <property type="match status" value="1"/>
</dbReference>
<evidence type="ECO:0000256" key="1">
    <source>
        <dbReference type="ARBA" id="ARBA00004251"/>
    </source>
</evidence>
<dbReference type="SUPFAM" id="SSF57184">
    <property type="entry name" value="Growth factor receptor domain"/>
    <property type="match status" value="1"/>
</dbReference>
<dbReference type="GO" id="GO:0007411">
    <property type="term" value="P:axon guidance"/>
    <property type="evidence" value="ECO:0007669"/>
    <property type="project" value="TreeGrafter"/>
</dbReference>
<dbReference type="InterPro" id="IPR001245">
    <property type="entry name" value="Ser-Thr/Tyr_kinase_cat_dom"/>
</dbReference>
<keyword evidence="4" id="KW-0597">Phosphoprotein</keyword>
<dbReference type="Gene3D" id="2.60.120.260">
    <property type="entry name" value="Galactose-binding domain-like"/>
    <property type="match status" value="1"/>
</dbReference>
<evidence type="ECO:0000313" key="27">
    <source>
        <dbReference type="EMBL" id="CAH1239770.1"/>
    </source>
</evidence>
<evidence type="ECO:0000256" key="2">
    <source>
        <dbReference type="ARBA" id="ARBA00011902"/>
    </source>
</evidence>
<dbReference type="CDD" id="cd09488">
    <property type="entry name" value="SAM_EPH-R"/>
    <property type="match status" value="1"/>
</dbReference>
<dbReference type="InterPro" id="IPR001090">
    <property type="entry name" value="Ephrin_rcpt_lig-bd_dom"/>
</dbReference>
<evidence type="ECO:0000256" key="20">
    <source>
        <dbReference type="PROSITE-ProRule" id="PRU10141"/>
    </source>
</evidence>
<dbReference type="PANTHER" id="PTHR46877">
    <property type="entry name" value="EPH RECEPTOR A5"/>
    <property type="match status" value="1"/>
</dbReference>
<dbReference type="SUPFAM" id="SSF56112">
    <property type="entry name" value="Protein kinase-like (PK-like)"/>
    <property type="match status" value="1"/>
</dbReference>
<dbReference type="FunFam" id="2.60.40.10:FF:002926">
    <property type="entry name" value="Receptor protein-tyrosine kinase"/>
    <property type="match status" value="1"/>
</dbReference>
<evidence type="ECO:0000256" key="16">
    <source>
        <dbReference type="ARBA" id="ARBA00023180"/>
    </source>
</evidence>
<evidence type="ECO:0000256" key="7">
    <source>
        <dbReference type="ARBA" id="ARBA00022729"/>
    </source>
</evidence>
<dbReference type="Pfam" id="PF25599">
    <property type="entry name" value="Ephrin_CRD"/>
    <property type="match status" value="1"/>
</dbReference>
<dbReference type="Pfam" id="PF14575">
    <property type="entry name" value="EphA2_TM"/>
    <property type="match status" value="1"/>
</dbReference>
<evidence type="ECO:0000256" key="10">
    <source>
        <dbReference type="ARBA" id="ARBA00022777"/>
    </source>
</evidence>
<dbReference type="SMART" id="SM00454">
    <property type="entry name" value="SAM"/>
    <property type="match status" value="1"/>
</dbReference>
<dbReference type="PIRSF" id="PIRSF000666">
    <property type="entry name" value="TyrPK_ephrin_receptor"/>
    <property type="match status" value="1"/>
</dbReference>
<evidence type="ECO:0000256" key="3">
    <source>
        <dbReference type="ARBA" id="ARBA00022475"/>
    </source>
</evidence>
<dbReference type="InterPro" id="IPR020635">
    <property type="entry name" value="Tyr_kinase_cat_dom"/>
</dbReference>
<dbReference type="SMART" id="SM00060">
    <property type="entry name" value="FN3"/>
    <property type="match status" value="2"/>
</dbReference>
<evidence type="ECO:0000256" key="9">
    <source>
        <dbReference type="ARBA" id="ARBA00022741"/>
    </source>
</evidence>
<feature type="disulfide bond" evidence="19">
    <location>
        <begin position="106"/>
        <end position="115"/>
    </location>
</feature>
<dbReference type="EC" id="2.7.10.1" evidence="2"/>
<keyword evidence="3" id="KW-1003">Cell membrane</keyword>
<dbReference type="PANTHER" id="PTHR46877:SF14">
    <property type="entry name" value="RECEPTOR PROTEIN-TYROSINE KINASE"/>
    <property type="match status" value="1"/>
</dbReference>
<name>A0A8J9YRZ6_BRALA</name>
<dbReference type="EMBL" id="OV696696">
    <property type="protein sequence ID" value="CAH1239770.1"/>
    <property type="molecule type" value="Genomic_DNA"/>
</dbReference>
<evidence type="ECO:0000256" key="21">
    <source>
        <dbReference type="SAM" id="Phobius"/>
    </source>
</evidence>
<feature type="domain" description="Eph LBD" evidence="26">
    <location>
        <begin position="28"/>
        <end position="206"/>
    </location>
</feature>
<feature type="disulfide bond" evidence="19">
    <location>
        <begin position="71"/>
        <end position="188"/>
    </location>
</feature>
<dbReference type="Gene3D" id="2.60.40.10">
    <property type="entry name" value="Immunoglobulins"/>
    <property type="match status" value="2"/>
</dbReference>
<dbReference type="GO" id="GO:0005886">
    <property type="term" value="C:plasma membrane"/>
    <property type="evidence" value="ECO:0007669"/>
    <property type="project" value="UniProtKB-SubCell"/>
</dbReference>
<dbReference type="InterPro" id="IPR013783">
    <property type="entry name" value="Ig-like_fold"/>
</dbReference>
<dbReference type="SMART" id="SM00219">
    <property type="entry name" value="TyrKc"/>
    <property type="match status" value="1"/>
</dbReference>
<dbReference type="PROSITE" id="PS00107">
    <property type="entry name" value="PROTEIN_KINASE_ATP"/>
    <property type="match status" value="1"/>
</dbReference>
<evidence type="ECO:0000313" key="28">
    <source>
        <dbReference type="Proteomes" id="UP000838412"/>
    </source>
</evidence>
<keyword evidence="12 21" id="KW-1133">Transmembrane helix</keyword>
<evidence type="ECO:0000256" key="18">
    <source>
        <dbReference type="PIRSR" id="PIRSR000666-2"/>
    </source>
</evidence>
<keyword evidence="13 21" id="KW-0472">Membrane</keyword>
<dbReference type="InterPro" id="IPR000719">
    <property type="entry name" value="Prot_kinase_dom"/>
</dbReference>
<sequence length="1038" mass="115377">MAAGRTAQTSAFALWTIFVWIFTVEAAEEVLLDTRTMSTLAGWTVNPTNSWIEVSNLSPDSGHPVRTYQVCQVQREDQNNWLRTEWIPKKEGQRIYVEIRFSIRECRDIPNVVSCKETFDFYFYESDEDDATDEYPAWNESAYTKVDRIAADGRFSNVNVQEINKEIRNIGPITKNGFYLAFQDSGACMSLLSVRVYYKVCPTVSHSLATFNKTVTGPEVTSLVQAAGSCAPNAEVESQPTVQCTSDGKWTLFAGGCRCLPGHEPESDGCTACHDGTFKPDAGNDACLSCPARSRASYAAATICTCQNGFYRAEDDQPSAPCTAPPSKPRNMVSTVNKTTVDLSWEAPLDDGGRDDLVYKVVCQQCSESGVCTQCDDSVQYNPSKYDIRASWVKIQGLMAHTRYKFEVHAENGVSSVSRVTDRFESITLKTNVAAPSQVEGVTQIGSTEMSLSISWSPPRKPNGVILEYRVQYFPLRDGPTQTKFAKVDGQVTQATMEHLDMGEEYVLQIQARTIAGYGQLSQPVTMRTDANGSQAPMTGDQPVMIAAIAAAGIFVLLVFVLVVIFVLYRRRLQDNCSIRNRKPPSDMDKLEYSNGEVRLPGFVAPRVKTYIDPHTYEDPQHAVLEFAKELEPSCLTIEQVIGGGEFGDVCKGRLKMGKGQYMDVAIKTLKAGSNDKMKGDFLTEASIMGQFTDPNVIKLQGVITKSRPVMIVTEYMENGSLDTFLRKHDGRFQVPQLVGMIRGVASGMRYLAEMNYVHRDLAARNVLVNSSLVCKVSDFGLSRVLEDDPDAAYTTRGGKIPVRWTAPEAIAYRKFTSASDVWSYGVLVWEVMSYGERPYWNWSNQDVIKSVEAGYRLPPPMDCPKAIYQLMSECWQKERNARPKFTAIVASLDKLIRNPMVLKVLAQPRYLPEPMHHHSTSSDLYSSVPEWLDGLSLGRYTENFLKAGFTNLDCVAKITLRELQSIGVTMIGHQKKIMNSVQMLRAQASPNTNLRAPSPIANGQPLPHLHGGGMSSLHGTPNMHHHNTRHITHALPV</sequence>
<keyword evidence="10" id="KW-0418">Kinase</keyword>
<dbReference type="InterPro" id="IPR036116">
    <property type="entry name" value="FN3_sf"/>
</dbReference>
<dbReference type="InterPro" id="IPR027936">
    <property type="entry name" value="Eph_TM"/>
</dbReference>
<feature type="active site" description="Proton acceptor" evidence="17">
    <location>
        <position position="761"/>
    </location>
</feature>
<evidence type="ECO:0000256" key="19">
    <source>
        <dbReference type="PIRSR" id="PIRSR000666-3"/>
    </source>
</evidence>
<dbReference type="GO" id="GO:0030425">
    <property type="term" value="C:dendrite"/>
    <property type="evidence" value="ECO:0007669"/>
    <property type="project" value="TreeGrafter"/>
</dbReference>
<evidence type="ECO:0000256" key="15">
    <source>
        <dbReference type="ARBA" id="ARBA00023170"/>
    </source>
</evidence>
<feature type="chain" id="PRO_5035450305" description="receptor protein-tyrosine kinase" evidence="22">
    <location>
        <begin position="27"/>
        <end position="1038"/>
    </location>
</feature>
<dbReference type="AlphaFoldDB" id="A0A8J9YRZ6"/>
<keyword evidence="7 22" id="KW-0732">Signal</keyword>
<dbReference type="Pfam" id="PF00536">
    <property type="entry name" value="SAM_1"/>
    <property type="match status" value="1"/>
</dbReference>
<evidence type="ECO:0000256" key="6">
    <source>
        <dbReference type="ARBA" id="ARBA00022692"/>
    </source>
</evidence>
<protein>
    <recommendedName>
        <fullName evidence="2">receptor protein-tyrosine kinase</fullName>
        <ecNumber evidence="2">2.7.10.1</ecNumber>
    </recommendedName>
</protein>
<dbReference type="InterPro" id="IPR011641">
    <property type="entry name" value="Tyr-kin_ephrin_A/B_rcpt-like"/>
</dbReference>
<dbReference type="PROSITE" id="PS50105">
    <property type="entry name" value="SAM_DOMAIN"/>
    <property type="match status" value="1"/>
</dbReference>
<dbReference type="Gene3D" id="3.30.200.20">
    <property type="entry name" value="Phosphorylase Kinase, domain 1"/>
    <property type="match status" value="1"/>
</dbReference>
<dbReference type="Pfam" id="PF00041">
    <property type="entry name" value="fn3"/>
    <property type="match status" value="2"/>
</dbReference>
<dbReference type="SUPFAM" id="SSF47769">
    <property type="entry name" value="SAM/Pointed domain"/>
    <property type="match status" value="1"/>
</dbReference>
<dbReference type="SUPFAM" id="SSF49265">
    <property type="entry name" value="Fibronectin type III"/>
    <property type="match status" value="1"/>
</dbReference>
<comment type="subcellular location">
    <subcellularLocation>
        <location evidence="1">Cell membrane</location>
        <topology evidence="1">Single-pass type I membrane protein</topology>
    </subcellularLocation>
</comment>
<dbReference type="PRINTS" id="PR00109">
    <property type="entry name" value="TYRKINASE"/>
</dbReference>
<dbReference type="Gene3D" id="1.10.510.10">
    <property type="entry name" value="Transferase(Phosphotransferase) domain 1"/>
    <property type="match status" value="1"/>
</dbReference>
<dbReference type="Gene3D" id="2.60.40.1770">
    <property type="entry name" value="ephrin a2 ectodomain"/>
    <property type="match status" value="1"/>
</dbReference>
<dbReference type="SMART" id="SM01411">
    <property type="entry name" value="Ephrin_rec_like"/>
    <property type="match status" value="1"/>
</dbReference>
<dbReference type="InterPro" id="IPR008979">
    <property type="entry name" value="Galactose-bd-like_sf"/>
</dbReference>
<feature type="domain" description="SAM" evidence="24">
    <location>
        <begin position="926"/>
        <end position="988"/>
    </location>
</feature>
<evidence type="ECO:0000256" key="11">
    <source>
        <dbReference type="ARBA" id="ARBA00022840"/>
    </source>
</evidence>
<dbReference type="InterPro" id="IPR017441">
    <property type="entry name" value="Protein_kinase_ATP_BS"/>
</dbReference>
<keyword evidence="8" id="KW-0677">Repeat</keyword>
<feature type="signal peptide" evidence="22">
    <location>
        <begin position="1"/>
        <end position="26"/>
    </location>
</feature>
<dbReference type="Pfam" id="PF01404">
    <property type="entry name" value="Ephrin_lbd"/>
    <property type="match status" value="1"/>
</dbReference>
<dbReference type="InterPro" id="IPR009030">
    <property type="entry name" value="Growth_fac_rcpt_cys_sf"/>
</dbReference>
<feature type="transmembrane region" description="Helical" evidence="21">
    <location>
        <begin position="544"/>
        <end position="569"/>
    </location>
</feature>
<keyword evidence="9 18" id="KW-0547">Nucleotide-binding</keyword>
<dbReference type="FunFam" id="2.60.40.10:FF:000059">
    <property type="entry name" value="Ephrin type-A receptor 6"/>
    <property type="match status" value="1"/>
</dbReference>
<keyword evidence="6 21" id="KW-0812">Transmembrane</keyword>
<dbReference type="InterPro" id="IPR016257">
    <property type="entry name" value="Tyr_kinase_ephrin_rcpt"/>
</dbReference>
<dbReference type="OrthoDB" id="4062651at2759"/>
<evidence type="ECO:0000259" key="26">
    <source>
        <dbReference type="PROSITE" id="PS51550"/>
    </source>
</evidence>
<keyword evidence="28" id="KW-1185">Reference proteome</keyword>
<evidence type="ECO:0000256" key="22">
    <source>
        <dbReference type="SAM" id="SignalP"/>
    </source>
</evidence>
<dbReference type="FunFam" id="3.30.200.20:FF:000143">
    <property type="entry name" value="Ephrin type-B receptor 6"/>
    <property type="match status" value="1"/>
</dbReference>
<keyword evidence="11 18" id="KW-0067">ATP-binding</keyword>
<dbReference type="Gene3D" id="2.10.50.10">
    <property type="entry name" value="Tumor Necrosis Factor Receptor, subunit A, domain 2"/>
    <property type="match status" value="1"/>
</dbReference>
<dbReference type="FunFam" id="2.10.50.10:FF:000001">
    <property type="entry name" value="Ephrin type-A receptor 5"/>
    <property type="match status" value="1"/>
</dbReference>
<dbReference type="CDD" id="cd10319">
    <property type="entry name" value="EphR_LBD"/>
    <property type="match status" value="1"/>
</dbReference>
<dbReference type="Pfam" id="PF07714">
    <property type="entry name" value="PK_Tyr_Ser-Thr"/>
    <property type="match status" value="1"/>
</dbReference>
<feature type="binding site" evidence="18 20">
    <location>
        <position position="668"/>
    </location>
    <ligand>
        <name>ATP</name>
        <dbReference type="ChEBI" id="CHEBI:30616"/>
    </ligand>
</feature>
<evidence type="ECO:0000256" key="4">
    <source>
        <dbReference type="ARBA" id="ARBA00022553"/>
    </source>
</evidence>
<evidence type="ECO:0000256" key="17">
    <source>
        <dbReference type="PIRSR" id="PIRSR000666-1"/>
    </source>
</evidence>
<evidence type="ECO:0000256" key="12">
    <source>
        <dbReference type="ARBA" id="ARBA00022989"/>
    </source>
</evidence>
<organism evidence="27 28">
    <name type="scientific">Branchiostoma lanceolatum</name>
    <name type="common">Common lancelet</name>
    <name type="synonym">Amphioxus lanceolatum</name>
    <dbReference type="NCBI Taxonomy" id="7740"/>
    <lineage>
        <taxon>Eukaryota</taxon>
        <taxon>Metazoa</taxon>
        <taxon>Chordata</taxon>
        <taxon>Cephalochordata</taxon>
        <taxon>Leptocardii</taxon>
        <taxon>Amphioxiformes</taxon>
        <taxon>Branchiostomatidae</taxon>
        <taxon>Branchiostoma</taxon>
    </lineage>
</organism>
<dbReference type="InterPro" id="IPR008266">
    <property type="entry name" value="Tyr_kinase_AS"/>
</dbReference>
<keyword evidence="14" id="KW-0829">Tyrosine-protein kinase</keyword>
<evidence type="ECO:0000259" key="23">
    <source>
        <dbReference type="PROSITE" id="PS50011"/>
    </source>
</evidence>
<dbReference type="SUPFAM" id="SSF49785">
    <property type="entry name" value="Galactose-binding domain-like"/>
    <property type="match status" value="1"/>
</dbReference>
<dbReference type="InterPro" id="IPR003961">
    <property type="entry name" value="FN3_dom"/>
</dbReference>
<dbReference type="PROSITE" id="PS00109">
    <property type="entry name" value="PROTEIN_KINASE_TYR"/>
    <property type="match status" value="1"/>
</dbReference>
<dbReference type="PROSITE" id="PS51550">
    <property type="entry name" value="EPH_LBD"/>
    <property type="match status" value="1"/>
</dbReference>
<dbReference type="CDD" id="cd00063">
    <property type="entry name" value="FN3"/>
    <property type="match status" value="2"/>
</dbReference>
<keyword evidence="16" id="KW-0325">Glycoprotein</keyword>
<evidence type="ECO:0000256" key="14">
    <source>
        <dbReference type="ARBA" id="ARBA00023137"/>
    </source>
</evidence>
<evidence type="ECO:0000256" key="5">
    <source>
        <dbReference type="ARBA" id="ARBA00022679"/>
    </source>
</evidence>
<dbReference type="GO" id="GO:0005005">
    <property type="term" value="F:transmembrane-ephrin receptor activity"/>
    <property type="evidence" value="ECO:0007669"/>
    <property type="project" value="TreeGrafter"/>
</dbReference>
<feature type="domain" description="Fibronectin type-III" evidence="25">
    <location>
        <begin position="435"/>
        <end position="532"/>
    </location>
</feature>
<dbReference type="Proteomes" id="UP000838412">
    <property type="component" value="Chromosome 11"/>
</dbReference>
<evidence type="ECO:0000259" key="24">
    <source>
        <dbReference type="PROSITE" id="PS50105"/>
    </source>
</evidence>
<dbReference type="Gene3D" id="1.10.150.50">
    <property type="entry name" value="Transcription Factor, Ets-1"/>
    <property type="match status" value="1"/>
</dbReference>
<dbReference type="InterPro" id="IPR001660">
    <property type="entry name" value="SAM"/>
</dbReference>
<dbReference type="CDD" id="cd05033">
    <property type="entry name" value="PTKc_EphR"/>
    <property type="match status" value="1"/>
</dbReference>
<gene>
    <name evidence="27" type="primary">EPHA5</name>
    <name evidence="27" type="ORF">BLAG_LOCUS3961</name>
</gene>
<dbReference type="GO" id="GO:0005524">
    <property type="term" value="F:ATP binding"/>
    <property type="evidence" value="ECO:0007669"/>
    <property type="project" value="UniProtKB-UniRule"/>
</dbReference>
<dbReference type="PROSITE" id="PS50853">
    <property type="entry name" value="FN3"/>
    <property type="match status" value="2"/>
</dbReference>
<evidence type="ECO:0000256" key="8">
    <source>
        <dbReference type="ARBA" id="ARBA00022737"/>
    </source>
</evidence>
<dbReference type="PROSITE" id="PS50011">
    <property type="entry name" value="PROTEIN_KINASE_DOM"/>
    <property type="match status" value="1"/>
</dbReference>
<evidence type="ECO:0000256" key="13">
    <source>
        <dbReference type="ARBA" id="ARBA00023136"/>
    </source>
</evidence>
<feature type="domain" description="Protein kinase" evidence="23">
    <location>
        <begin position="636"/>
        <end position="902"/>
    </location>
</feature>
<proteinExistence type="predicted"/>
<keyword evidence="19" id="KW-1015">Disulfide bond</keyword>
<accession>A0A8J9YRZ6</accession>
<reference evidence="27" key="1">
    <citation type="submission" date="2022-01" db="EMBL/GenBank/DDBJ databases">
        <authorList>
            <person name="Braso-Vives M."/>
        </authorList>
    </citation>
    <scope>NUCLEOTIDE SEQUENCE</scope>
</reference>
<feature type="binding site" evidence="18">
    <location>
        <begin position="642"/>
        <end position="650"/>
    </location>
    <ligand>
        <name>ATP</name>
        <dbReference type="ChEBI" id="CHEBI:30616"/>
    </ligand>
</feature>
<feature type="domain" description="Fibronectin type-III" evidence="25">
    <location>
        <begin position="325"/>
        <end position="431"/>
    </location>
</feature>
<dbReference type="InterPro" id="IPR050449">
    <property type="entry name" value="Ephrin_rcpt_TKs"/>
</dbReference>
<dbReference type="InterPro" id="IPR013761">
    <property type="entry name" value="SAM/pointed_sf"/>
</dbReference>
<dbReference type="InterPro" id="IPR011009">
    <property type="entry name" value="Kinase-like_dom_sf"/>
</dbReference>
<dbReference type="Pfam" id="PF07699">
    <property type="entry name" value="Ephrin_rec_like"/>
    <property type="match status" value="1"/>
</dbReference>
<dbReference type="FunFam" id="1.10.510.10:FF:000019">
    <property type="entry name" value="Ephrin type-A receptor 5"/>
    <property type="match status" value="1"/>
</dbReference>
<evidence type="ECO:0000259" key="25">
    <source>
        <dbReference type="PROSITE" id="PS50853"/>
    </source>
</evidence>
<keyword evidence="5" id="KW-0808">Transferase</keyword>
<keyword evidence="15" id="KW-0675">Receptor</keyword>